<proteinExistence type="predicted"/>
<keyword evidence="3" id="KW-1185">Reference proteome</keyword>
<protein>
    <submittedName>
        <fullName evidence="2">Uncharacterized protein</fullName>
    </submittedName>
</protein>
<evidence type="ECO:0000313" key="2">
    <source>
        <dbReference type="EMBL" id="RPA71476.1"/>
    </source>
</evidence>
<feature type="region of interest" description="Disordered" evidence="1">
    <location>
        <begin position="19"/>
        <end position="38"/>
    </location>
</feature>
<evidence type="ECO:0000256" key="1">
    <source>
        <dbReference type="SAM" id="MobiDB-lite"/>
    </source>
</evidence>
<organism evidence="2 3">
    <name type="scientific">Ascobolus immersus RN42</name>
    <dbReference type="NCBI Taxonomy" id="1160509"/>
    <lineage>
        <taxon>Eukaryota</taxon>
        <taxon>Fungi</taxon>
        <taxon>Dikarya</taxon>
        <taxon>Ascomycota</taxon>
        <taxon>Pezizomycotina</taxon>
        <taxon>Pezizomycetes</taxon>
        <taxon>Pezizales</taxon>
        <taxon>Ascobolaceae</taxon>
        <taxon>Ascobolus</taxon>
    </lineage>
</organism>
<dbReference type="Proteomes" id="UP000275078">
    <property type="component" value="Unassembled WGS sequence"/>
</dbReference>
<reference evidence="2 3" key="1">
    <citation type="journal article" date="2018" name="Nat. Ecol. Evol.">
        <title>Pezizomycetes genomes reveal the molecular basis of ectomycorrhizal truffle lifestyle.</title>
        <authorList>
            <person name="Murat C."/>
            <person name="Payen T."/>
            <person name="Noel B."/>
            <person name="Kuo A."/>
            <person name="Morin E."/>
            <person name="Chen J."/>
            <person name="Kohler A."/>
            <person name="Krizsan K."/>
            <person name="Balestrini R."/>
            <person name="Da Silva C."/>
            <person name="Montanini B."/>
            <person name="Hainaut M."/>
            <person name="Levati E."/>
            <person name="Barry K.W."/>
            <person name="Belfiori B."/>
            <person name="Cichocki N."/>
            <person name="Clum A."/>
            <person name="Dockter R.B."/>
            <person name="Fauchery L."/>
            <person name="Guy J."/>
            <person name="Iotti M."/>
            <person name="Le Tacon F."/>
            <person name="Lindquist E.A."/>
            <person name="Lipzen A."/>
            <person name="Malagnac F."/>
            <person name="Mello A."/>
            <person name="Molinier V."/>
            <person name="Miyauchi S."/>
            <person name="Poulain J."/>
            <person name="Riccioni C."/>
            <person name="Rubini A."/>
            <person name="Sitrit Y."/>
            <person name="Splivallo R."/>
            <person name="Traeger S."/>
            <person name="Wang M."/>
            <person name="Zifcakova L."/>
            <person name="Wipf D."/>
            <person name="Zambonelli A."/>
            <person name="Paolocci F."/>
            <person name="Nowrousian M."/>
            <person name="Ottonello S."/>
            <person name="Baldrian P."/>
            <person name="Spatafora J.W."/>
            <person name="Henrissat B."/>
            <person name="Nagy L.G."/>
            <person name="Aury J.M."/>
            <person name="Wincker P."/>
            <person name="Grigoriev I.V."/>
            <person name="Bonfante P."/>
            <person name="Martin F.M."/>
        </authorList>
    </citation>
    <scope>NUCLEOTIDE SEQUENCE [LARGE SCALE GENOMIC DNA]</scope>
    <source>
        <strain evidence="2 3">RN42</strain>
    </source>
</reference>
<dbReference type="AlphaFoldDB" id="A0A3N4HE50"/>
<accession>A0A3N4HE50</accession>
<name>A0A3N4HE50_ASCIM</name>
<dbReference type="EMBL" id="ML119925">
    <property type="protein sequence ID" value="RPA71476.1"/>
    <property type="molecule type" value="Genomic_DNA"/>
</dbReference>
<sequence length="157" mass="17534">MDNSRSIFQTNLSSRLFQGLNKSESPKPKPVPQSIFGPFNEDTVRPIDGFKVDYTSRIPELIARFNARREAAARSGYSLGASATDWEFGMEDGVITADDVREICEGPLTSASRSRAGHQIRDWESQLRASPSHEWLGTPPNFSVPLTSFYYFAVTLL</sequence>
<gene>
    <name evidence="2" type="ORF">BJ508DRAFT_335988</name>
</gene>
<evidence type="ECO:0000313" key="3">
    <source>
        <dbReference type="Proteomes" id="UP000275078"/>
    </source>
</evidence>